<dbReference type="EMBL" id="MU154606">
    <property type="protein sequence ID" value="KAF9492132.1"/>
    <property type="molecule type" value="Genomic_DNA"/>
</dbReference>
<protein>
    <submittedName>
        <fullName evidence="1">Uncharacterized protein</fullName>
    </submittedName>
</protein>
<comment type="caution">
    <text evidence="1">The sequence shown here is derived from an EMBL/GenBank/DDBJ whole genome shotgun (WGS) entry which is preliminary data.</text>
</comment>
<reference evidence="1" key="1">
    <citation type="submission" date="2020-11" db="EMBL/GenBank/DDBJ databases">
        <authorList>
            <consortium name="DOE Joint Genome Institute"/>
            <person name="Ahrendt S."/>
            <person name="Riley R."/>
            <person name="Andreopoulos W."/>
            <person name="Labutti K."/>
            <person name="Pangilinan J."/>
            <person name="Ruiz-Duenas F.J."/>
            <person name="Barrasa J.M."/>
            <person name="Sanchez-Garcia M."/>
            <person name="Camarero S."/>
            <person name="Miyauchi S."/>
            <person name="Serrano A."/>
            <person name="Linde D."/>
            <person name="Babiker R."/>
            <person name="Drula E."/>
            <person name="Ayuso-Fernandez I."/>
            <person name="Pacheco R."/>
            <person name="Padilla G."/>
            <person name="Ferreira P."/>
            <person name="Barriuso J."/>
            <person name="Kellner H."/>
            <person name="Castanera R."/>
            <person name="Alfaro M."/>
            <person name="Ramirez L."/>
            <person name="Pisabarro A.G."/>
            <person name="Kuo A."/>
            <person name="Tritt A."/>
            <person name="Lipzen A."/>
            <person name="He G."/>
            <person name="Yan M."/>
            <person name="Ng V."/>
            <person name="Cullen D."/>
            <person name="Martin F."/>
            <person name="Rosso M.-N."/>
            <person name="Henrissat B."/>
            <person name="Hibbett D."/>
            <person name="Martinez A.T."/>
            <person name="Grigoriev I.V."/>
        </authorList>
    </citation>
    <scope>NUCLEOTIDE SEQUENCE</scope>
    <source>
        <strain evidence="1">ATCC 90797</strain>
    </source>
</reference>
<dbReference type="Proteomes" id="UP000807025">
    <property type="component" value="Unassembled WGS sequence"/>
</dbReference>
<organism evidence="1 2">
    <name type="scientific">Pleurotus eryngii</name>
    <name type="common">Boletus of the steppes</name>
    <dbReference type="NCBI Taxonomy" id="5323"/>
    <lineage>
        <taxon>Eukaryota</taxon>
        <taxon>Fungi</taxon>
        <taxon>Dikarya</taxon>
        <taxon>Basidiomycota</taxon>
        <taxon>Agaricomycotina</taxon>
        <taxon>Agaricomycetes</taxon>
        <taxon>Agaricomycetidae</taxon>
        <taxon>Agaricales</taxon>
        <taxon>Pleurotineae</taxon>
        <taxon>Pleurotaceae</taxon>
        <taxon>Pleurotus</taxon>
    </lineage>
</organism>
<name>A0A9P5ZPL9_PLEER</name>
<proteinExistence type="predicted"/>
<accession>A0A9P5ZPL9</accession>
<sequence length="181" mass="20838">MSRRRTTTATWHPLLRLKTCALRLCPLLVLLLYRLWKTTEEALHRFKRLLPKAAQVPRHSLQGSKLRPRSTKTTKLADTHIDGRLIYLIKGTHPWVERLCGLLLSLHVGTLCISTGQTSTDSHRRMFYRHPCFVDAHSASSVSSNLQVRDPSFNALIIFTFRYLEVASCSDLCRLMRSLRI</sequence>
<evidence type="ECO:0000313" key="2">
    <source>
        <dbReference type="Proteomes" id="UP000807025"/>
    </source>
</evidence>
<evidence type="ECO:0000313" key="1">
    <source>
        <dbReference type="EMBL" id="KAF9492132.1"/>
    </source>
</evidence>
<gene>
    <name evidence="1" type="ORF">BDN71DRAFT_1229796</name>
</gene>
<dbReference type="AlphaFoldDB" id="A0A9P5ZPL9"/>
<keyword evidence="2" id="KW-1185">Reference proteome</keyword>